<dbReference type="GO" id="GO:0005524">
    <property type="term" value="F:ATP binding"/>
    <property type="evidence" value="ECO:0007669"/>
    <property type="project" value="UniProtKB-UniRule"/>
</dbReference>
<evidence type="ECO:0000256" key="13">
    <source>
        <dbReference type="RuleBase" id="RU000394"/>
    </source>
</evidence>
<organism evidence="17 18">
    <name type="scientific">Komagataella pastoris</name>
    <name type="common">Yeast</name>
    <name type="synonym">Pichia pastoris</name>
    <dbReference type="NCBI Taxonomy" id="4922"/>
    <lineage>
        <taxon>Eukaryota</taxon>
        <taxon>Fungi</taxon>
        <taxon>Dikarya</taxon>
        <taxon>Ascomycota</taxon>
        <taxon>Saccharomycotina</taxon>
        <taxon>Pichiomycetes</taxon>
        <taxon>Pichiales</taxon>
        <taxon>Pichiaceae</taxon>
        <taxon>Komagataella</taxon>
    </lineage>
</organism>
<dbReference type="PANTHER" id="PTHR47968:SF75">
    <property type="entry name" value="CENTROMERE-ASSOCIATED PROTEIN E"/>
    <property type="match status" value="1"/>
</dbReference>
<keyword evidence="4 12" id="KW-0547">Nucleotide-binding</keyword>
<feature type="compositionally biased region" description="Basic and acidic residues" evidence="15">
    <location>
        <begin position="1"/>
        <end position="12"/>
    </location>
</feature>
<name>A0A1B2JD52_PICPA</name>
<dbReference type="AlphaFoldDB" id="A0A1B2JD52"/>
<keyword evidence="8 12" id="KW-0505">Motor protein</keyword>
<reference evidence="17 18" key="1">
    <citation type="submission" date="2016-02" db="EMBL/GenBank/DDBJ databases">
        <title>Comparative genomic and transcriptomic foundation for Pichia pastoris.</title>
        <authorList>
            <person name="Love K.R."/>
            <person name="Shah K.A."/>
            <person name="Whittaker C.A."/>
            <person name="Wu J."/>
            <person name="Bartlett M.C."/>
            <person name="Ma D."/>
            <person name="Leeson R.L."/>
            <person name="Priest M."/>
            <person name="Young S.K."/>
            <person name="Love J.C."/>
        </authorList>
    </citation>
    <scope>NUCLEOTIDE SEQUENCE [LARGE SCALE GENOMIC DNA]</scope>
    <source>
        <strain evidence="17 18">ATCC 28485</strain>
    </source>
</reference>
<dbReference type="InterPro" id="IPR027640">
    <property type="entry name" value="Kinesin-like_fam"/>
</dbReference>
<dbReference type="Pfam" id="PF00225">
    <property type="entry name" value="Kinesin"/>
    <property type="match status" value="1"/>
</dbReference>
<dbReference type="SMART" id="SM00129">
    <property type="entry name" value="KISc"/>
    <property type="match status" value="1"/>
</dbReference>
<evidence type="ECO:0000256" key="1">
    <source>
        <dbReference type="ARBA" id="ARBA00004245"/>
    </source>
</evidence>
<evidence type="ECO:0000256" key="14">
    <source>
        <dbReference type="SAM" id="Coils"/>
    </source>
</evidence>
<keyword evidence="13" id="KW-0493">Microtubule</keyword>
<feature type="compositionally biased region" description="Polar residues" evidence="15">
    <location>
        <begin position="13"/>
        <end position="25"/>
    </location>
</feature>
<evidence type="ECO:0000256" key="4">
    <source>
        <dbReference type="ARBA" id="ARBA00022741"/>
    </source>
</evidence>
<feature type="domain" description="Kinesin motor" evidence="16">
    <location>
        <begin position="102"/>
        <end position="430"/>
    </location>
</feature>
<keyword evidence="5" id="KW-0498">Mitosis</keyword>
<dbReference type="InterPro" id="IPR027417">
    <property type="entry name" value="P-loop_NTPase"/>
</dbReference>
<dbReference type="OrthoDB" id="3176171at2759"/>
<comment type="similarity">
    <text evidence="12 13">Belongs to the TRAFAC class myosin-kinesin ATPase superfamily. Kinesin family.</text>
</comment>
<keyword evidence="9" id="KW-0206">Cytoskeleton</keyword>
<dbReference type="FunFam" id="3.40.850.10:FF:000073">
    <property type="entry name" value="Kinesin-like protein"/>
    <property type="match status" value="1"/>
</dbReference>
<dbReference type="InterPro" id="IPR001752">
    <property type="entry name" value="Kinesin_motor_dom"/>
</dbReference>
<dbReference type="Proteomes" id="UP000094565">
    <property type="component" value="Chromosome 2"/>
</dbReference>
<dbReference type="PROSITE" id="PS50067">
    <property type="entry name" value="KINESIN_MOTOR_2"/>
    <property type="match status" value="1"/>
</dbReference>
<dbReference type="SUPFAM" id="SSF52540">
    <property type="entry name" value="P-loop containing nucleoside triphosphate hydrolases"/>
    <property type="match status" value="1"/>
</dbReference>
<keyword evidence="3" id="KW-0132">Cell division</keyword>
<dbReference type="PRINTS" id="PR00380">
    <property type="entry name" value="KINESINHEAVY"/>
</dbReference>
<evidence type="ECO:0000256" key="7">
    <source>
        <dbReference type="ARBA" id="ARBA00023054"/>
    </source>
</evidence>
<dbReference type="GO" id="GO:0008017">
    <property type="term" value="F:microtubule binding"/>
    <property type="evidence" value="ECO:0007669"/>
    <property type="project" value="InterPro"/>
</dbReference>
<sequence>MARLADCSRDTSSRMNGRVSRQQGQMRPPSSASSSSSSLMSTSSYDSTKPRAQSALSGRTPIRRPMTPLSSKLQPGLTTPLRPASSLRKRPSTPTLNSYKGKINVSVRPRPLLSVSHGNNNNPWFIENGNNTIAHDDAGEFQYDNVFDPLVNNRQVYDQVVKPVVEKAMDGFNGTIFAYGMTGSGKTYSMQGSEFEDGLIQLAVNQIFDTVRSDPSSRYTISCSFLEIYNERIFDLLNPESANALKNFNFGSIGTSAKDELKIRDDPIFGTKVIGLHEEIVTTPDDLIHLIHRGDQIRKTGGTDYNSRSSRSHAIVSIKIKKLTNSQEVFATLSLCDLAGSEKATTQIERRKEGSFINKSLLALGTVISKLSQNQGSLHIPYRDSKLTRLLQPSLSGESVVSILCTIHLSQITVGETLNTLRFASRAKNIAIAAARNGGNVQDSFRLESLAKELVETKRQLMELQLSSTKISDTDDEQLQRLRAENRILSEQVEHFRRMSDLGRADRVNLSNEIVSLLGELRETDSNRDEVIQKIESFNKHQQLDLEEMKSYISHLEHMMKTGEKFQVDSQTNAISKKQKTYEELFIGSEELSLKSLVKDQEEEIIELKEMLKEKDSIIKALRTAKRARDSVLNMGSNNTSDLENEYEDYTSAKDNLQYGKAIKTVTERIQLRSIENEI</sequence>
<keyword evidence="10" id="KW-0131">Cell cycle</keyword>
<evidence type="ECO:0000256" key="8">
    <source>
        <dbReference type="ARBA" id="ARBA00023175"/>
    </source>
</evidence>
<dbReference type="GO" id="GO:0005874">
    <property type="term" value="C:microtubule"/>
    <property type="evidence" value="ECO:0007669"/>
    <property type="project" value="UniProtKB-KW"/>
</dbReference>
<evidence type="ECO:0000256" key="9">
    <source>
        <dbReference type="ARBA" id="ARBA00023212"/>
    </source>
</evidence>
<evidence type="ECO:0000259" key="16">
    <source>
        <dbReference type="PROSITE" id="PS50067"/>
    </source>
</evidence>
<dbReference type="GO" id="GO:0051301">
    <property type="term" value="P:cell division"/>
    <property type="evidence" value="ECO:0007669"/>
    <property type="project" value="UniProtKB-KW"/>
</dbReference>
<feature type="compositionally biased region" description="Polar residues" evidence="15">
    <location>
        <begin position="68"/>
        <end position="77"/>
    </location>
</feature>
<feature type="coiled-coil region" evidence="14">
    <location>
        <begin position="447"/>
        <end position="499"/>
    </location>
</feature>
<comment type="function">
    <text evidence="11">Required for assembly of the mitotic spindle.</text>
</comment>
<dbReference type="PROSITE" id="PS00411">
    <property type="entry name" value="KINESIN_MOTOR_1"/>
    <property type="match status" value="1"/>
</dbReference>
<proteinExistence type="inferred from homology"/>
<dbReference type="PANTHER" id="PTHR47968">
    <property type="entry name" value="CENTROMERE PROTEIN E"/>
    <property type="match status" value="1"/>
</dbReference>
<feature type="coiled-coil region" evidence="14">
    <location>
        <begin position="598"/>
        <end position="628"/>
    </location>
</feature>
<keyword evidence="6 12" id="KW-0067">ATP-binding</keyword>
<evidence type="ECO:0000256" key="6">
    <source>
        <dbReference type="ARBA" id="ARBA00022840"/>
    </source>
</evidence>
<evidence type="ECO:0000256" key="11">
    <source>
        <dbReference type="ARBA" id="ARBA00054086"/>
    </source>
</evidence>
<feature type="compositionally biased region" description="Low complexity" evidence="15">
    <location>
        <begin position="30"/>
        <end position="47"/>
    </location>
</feature>
<keyword evidence="2" id="KW-0963">Cytoplasm</keyword>
<dbReference type="Gene3D" id="3.40.850.10">
    <property type="entry name" value="Kinesin motor domain"/>
    <property type="match status" value="1"/>
</dbReference>
<evidence type="ECO:0000256" key="12">
    <source>
        <dbReference type="PROSITE-ProRule" id="PRU00283"/>
    </source>
</evidence>
<keyword evidence="18" id="KW-1185">Reference proteome</keyword>
<dbReference type="EMBL" id="CP014585">
    <property type="protein sequence ID" value="ANZ75969.1"/>
    <property type="molecule type" value="Genomic_DNA"/>
</dbReference>
<dbReference type="InterPro" id="IPR036961">
    <property type="entry name" value="Kinesin_motor_dom_sf"/>
</dbReference>
<gene>
    <name evidence="17" type="primary">KIP2</name>
    <name evidence="17" type="ORF">ATY40_BA7503228</name>
</gene>
<protein>
    <recommendedName>
        <fullName evidence="13">Kinesin-like protein</fullName>
    </recommendedName>
</protein>
<keyword evidence="7 14" id="KW-0175">Coiled coil</keyword>
<evidence type="ECO:0000256" key="5">
    <source>
        <dbReference type="ARBA" id="ARBA00022776"/>
    </source>
</evidence>
<evidence type="ECO:0000313" key="17">
    <source>
        <dbReference type="EMBL" id="ANZ75969.1"/>
    </source>
</evidence>
<feature type="binding site" evidence="12">
    <location>
        <begin position="180"/>
        <end position="187"/>
    </location>
    <ligand>
        <name>ATP</name>
        <dbReference type="ChEBI" id="CHEBI:30616"/>
    </ligand>
</feature>
<dbReference type="GO" id="GO:0003777">
    <property type="term" value="F:microtubule motor activity"/>
    <property type="evidence" value="ECO:0007669"/>
    <property type="project" value="InterPro"/>
</dbReference>
<evidence type="ECO:0000256" key="2">
    <source>
        <dbReference type="ARBA" id="ARBA00022490"/>
    </source>
</evidence>
<comment type="subcellular location">
    <subcellularLocation>
        <location evidence="1">Cytoplasm</location>
        <location evidence="1">Cytoskeleton</location>
    </subcellularLocation>
</comment>
<dbReference type="GO" id="GO:0007018">
    <property type="term" value="P:microtubule-based movement"/>
    <property type="evidence" value="ECO:0007669"/>
    <property type="project" value="InterPro"/>
</dbReference>
<evidence type="ECO:0000256" key="15">
    <source>
        <dbReference type="SAM" id="MobiDB-lite"/>
    </source>
</evidence>
<dbReference type="InterPro" id="IPR019821">
    <property type="entry name" value="Kinesin_motor_CS"/>
</dbReference>
<evidence type="ECO:0000313" key="18">
    <source>
        <dbReference type="Proteomes" id="UP000094565"/>
    </source>
</evidence>
<accession>A0A1B2JD52</accession>
<feature type="region of interest" description="Disordered" evidence="15">
    <location>
        <begin position="1"/>
        <end position="100"/>
    </location>
</feature>
<evidence type="ECO:0000256" key="3">
    <source>
        <dbReference type="ARBA" id="ARBA00022618"/>
    </source>
</evidence>
<evidence type="ECO:0000256" key="10">
    <source>
        <dbReference type="ARBA" id="ARBA00023306"/>
    </source>
</evidence>